<dbReference type="InterPro" id="IPR000504">
    <property type="entry name" value="RRM_dom"/>
</dbReference>
<dbReference type="Pfam" id="PF13893">
    <property type="entry name" value="RRM_5"/>
    <property type="match status" value="1"/>
</dbReference>
<dbReference type="InterPro" id="IPR034986">
    <property type="entry name" value="hnRPLL_RRM2"/>
</dbReference>
<evidence type="ECO:0000256" key="6">
    <source>
        <dbReference type="ARBA" id="ARBA00023274"/>
    </source>
</evidence>
<feature type="region of interest" description="Disordered" evidence="8">
    <location>
        <begin position="1"/>
        <end position="98"/>
    </location>
</feature>
<keyword evidence="5 7" id="KW-0694">RNA-binding</keyword>
<evidence type="ECO:0000313" key="11">
    <source>
        <dbReference type="Proteomes" id="UP000694620"/>
    </source>
</evidence>
<reference evidence="10" key="3">
    <citation type="submission" date="2025-09" db="UniProtKB">
        <authorList>
            <consortium name="Ensembl"/>
        </authorList>
    </citation>
    <scope>IDENTIFICATION</scope>
</reference>
<keyword evidence="4" id="KW-0832">Ubl conjugation</keyword>
<dbReference type="FunFam" id="3.30.70.330:FF:000072">
    <property type="entry name" value="heterogeneous nuclear ribonucleoprotein L isoform X1"/>
    <property type="match status" value="1"/>
</dbReference>
<dbReference type="Pfam" id="PF11835">
    <property type="entry name" value="RRM_8"/>
    <property type="match status" value="1"/>
</dbReference>
<dbReference type="InterPro" id="IPR021790">
    <property type="entry name" value="PTBP1-like_RRM2"/>
</dbReference>
<dbReference type="Pfam" id="PF22976">
    <property type="entry name" value="RRM_10"/>
    <property type="match status" value="1"/>
</dbReference>
<dbReference type="InterPro" id="IPR035979">
    <property type="entry name" value="RBD_domain_sf"/>
</dbReference>
<dbReference type="InterPro" id="IPR012677">
    <property type="entry name" value="Nucleotide-bd_a/b_plait_sf"/>
</dbReference>
<dbReference type="InterPro" id="IPR006536">
    <property type="entry name" value="HnRNP-L/PTB"/>
</dbReference>
<protein>
    <submittedName>
        <fullName evidence="10">Heteroous nuclear ribonucleoprotein L like</fullName>
    </submittedName>
</protein>
<dbReference type="SUPFAM" id="SSF54928">
    <property type="entry name" value="RNA-binding domain, RBD"/>
    <property type="match status" value="3"/>
</dbReference>
<feature type="compositionally biased region" description="Acidic residues" evidence="8">
    <location>
        <begin position="34"/>
        <end position="51"/>
    </location>
</feature>
<dbReference type="PANTHER" id="PTHR15592">
    <property type="entry name" value="MATRIN 3/NUCLEAR PROTEIN 220-RELATED"/>
    <property type="match status" value="1"/>
</dbReference>
<evidence type="ECO:0000256" key="2">
    <source>
        <dbReference type="ARBA" id="ARBA00022553"/>
    </source>
</evidence>
<feature type="compositionally biased region" description="Basic and acidic residues" evidence="8">
    <location>
        <begin position="14"/>
        <end position="33"/>
    </location>
</feature>
<proteinExistence type="predicted"/>
<reference evidence="10" key="2">
    <citation type="submission" date="2025-08" db="UniProtKB">
        <authorList>
            <consortium name="Ensembl"/>
        </authorList>
    </citation>
    <scope>IDENTIFICATION</scope>
</reference>
<organism evidence="10 11">
    <name type="scientific">Erpetoichthys calabaricus</name>
    <name type="common">Rope fish</name>
    <name type="synonym">Calamoichthys calabaricus</name>
    <dbReference type="NCBI Taxonomy" id="27687"/>
    <lineage>
        <taxon>Eukaryota</taxon>
        <taxon>Metazoa</taxon>
        <taxon>Chordata</taxon>
        <taxon>Craniata</taxon>
        <taxon>Vertebrata</taxon>
        <taxon>Euteleostomi</taxon>
        <taxon>Actinopterygii</taxon>
        <taxon>Polypteriformes</taxon>
        <taxon>Polypteridae</taxon>
        <taxon>Erpetoichthys</taxon>
    </lineage>
</organism>
<dbReference type="SMART" id="SM00360">
    <property type="entry name" value="RRM"/>
    <property type="match status" value="4"/>
</dbReference>
<dbReference type="GO" id="GO:1990904">
    <property type="term" value="C:ribonucleoprotein complex"/>
    <property type="evidence" value="ECO:0007669"/>
    <property type="project" value="UniProtKB-KW"/>
</dbReference>
<sequence length="573" mass="64010">MSLVEEFEEGDYEQAAKRFKADEADREAAREAEAAEEDEDDDDLEEGEDLETAAKKHLREDEEDDDDEDEAAKSGGEEDRKAPRILQGTPPAKVKAESKSTIIPSPVVHVRGLCEAVVEADLVEALKRFGKICYVMIMPFKRQALVEFEQIESAERLVSFSAKHPVYIVGQQAFFNFSTSQRITRPTNADNPNSGNKVLLLSIQNPLYPITTDILYTVCNPIGNVLRIVIFKRNGIQAMVEFESVQSAQKAKAALNGADIYAGCCTLKIEYARPTRLNVIRNDNDSWDYTKPYLLRQEQAKARHRPAILGEHPSVYNEGGYGSHYPLLPFPGNNRYRIPPHEVPEIVAYPLPQSSSYMGHGVSSSSSVAMVSGLHPKMNCARVFNLFCLYGNVEKVKFMKSVPGTALVEMADEYAVDRAITHLNGIKVFGKRVSVCVSKQHAVISSQVFELEDGTSSYRDYTMNRNNRFLNAAQAAKNIIQPPSCVLHFYNIPPAVTEDDLRKLCLTQEVPCFIKYKAFDLRPNSKTISGLLEFESKTDAVEALTVLNHHQIKVPDGCNPYTLKLCFSTSSHL</sequence>
<dbReference type="Gene3D" id="3.30.70.330">
    <property type="match status" value="4"/>
</dbReference>
<evidence type="ECO:0000256" key="3">
    <source>
        <dbReference type="ARBA" id="ARBA00022737"/>
    </source>
</evidence>
<keyword evidence="3" id="KW-0677">Repeat</keyword>
<name>A0A8C4TEC5_ERPCA</name>
<dbReference type="NCBIfam" id="TIGR01649">
    <property type="entry name" value="hnRNP-L_PTB"/>
    <property type="match status" value="1"/>
</dbReference>
<dbReference type="FunFam" id="3.30.70.330:FF:000073">
    <property type="entry name" value="Heterogeneous nuclear ribonucleoprotein L like"/>
    <property type="match status" value="1"/>
</dbReference>
<feature type="domain" description="RRM" evidence="9">
    <location>
        <begin position="367"/>
        <end position="440"/>
    </location>
</feature>
<dbReference type="GO" id="GO:0003723">
    <property type="term" value="F:RNA binding"/>
    <property type="evidence" value="ECO:0007669"/>
    <property type="project" value="UniProtKB-UniRule"/>
</dbReference>
<keyword evidence="1" id="KW-1017">Isopeptide bond</keyword>
<dbReference type="InterPro" id="IPR055204">
    <property type="entry name" value="HNRNPL_RRM"/>
</dbReference>
<dbReference type="Ensembl" id="ENSECRT00000032062.1">
    <property type="protein sequence ID" value="ENSECRP00000031395.1"/>
    <property type="gene ID" value="ENSECRG00000021277.1"/>
</dbReference>
<keyword evidence="2" id="KW-0597">Phosphoprotein</keyword>
<evidence type="ECO:0000259" key="9">
    <source>
        <dbReference type="PROSITE" id="PS50102"/>
    </source>
</evidence>
<dbReference type="Proteomes" id="UP000694620">
    <property type="component" value="Chromosome 15"/>
</dbReference>
<evidence type="ECO:0000256" key="8">
    <source>
        <dbReference type="SAM" id="MobiDB-lite"/>
    </source>
</evidence>
<dbReference type="AlphaFoldDB" id="A0A8C4TEC5"/>
<dbReference type="PROSITE" id="PS50102">
    <property type="entry name" value="RRM"/>
    <property type="match status" value="3"/>
</dbReference>
<dbReference type="OrthoDB" id="302770at2759"/>
<keyword evidence="6" id="KW-0687">Ribonucleoprotein</keyword>
<feature type="domain" description="RRM" evidence="9">
    <location>
        <begin position="196"/>
        <end position="274"/>
    </location>
</feature>
<gene>
    <name evidence="10" type="primary">HNRNPLL</name>
</gene>
<dbReference type="GO" id="GO:0006397">
    <property type="term" value="P:mRNA processing"/>
    <property type="evidence" value="ECO:0007669"/>
    <property type="project" value="InterPro"/>
</dbReference>
<evidence type="ECO:0000313" key="10">
    <source>
        <dbReference type="Ensembl" id="ENSECRP00000031395.1"/>
    </source>
</evidence>
<feature type="domain" description="RRM" evidence="9">
    <location>
        <begin position="106"/>
        <end position="180"/>
    </location>
</feature>
<feature type="compositionally biased region" description="Acidic residues" evidence="8">
    <location>
        <begin position="61"/>
        <end position="70"/>
    </location>
</feature>
<dbReference type="GO" id="GO:0005634">
    <property type="term" value="C:nucleus"/>
    <property type="evidence" value="ECO:0007669"/>
    <property type="project" value="InterPro"/>
</dbReference>
<accession>A0A8C4TEC5</accession>
<evidence type="ECO:0000256" key="4">
    <source>
        <dbReference type="ARBA" id="ARBA00022843"/>
    </source>
</evidence>
<keyword evidence="11" id="KW-1185">Reference proteome</keyword>
<dbReference type="FunFam" id="3.30.70.330:FF:000052">
    <property type="entry name" value="Heterogeneous nuclear ribonucleoprotein L like"/>
    <property type="match status" value="1"/>
</dbReference>
<evidence type="ECO:0000256" key="7">
    <source>
        <dbReference type="PROSITE-ProRule" id="PRU00176"/>
    </source>
</evidence>
<evidence type="ECO:0000256" key="1">
    <source>
        <dbReference type="ARBA" id="ARBA00022499"/>
    </source>
</evidence>
<dbReference type="Pfam" id="PF00076">
    <property type="entry name" value="RRM_1"/>
    <property type="match status" value="1"/>
</dbReference>
<dbReference type="GeneTree" id="ENSGT01030000234642"/>
<evidence type="ECO:0000256" key="5">
    <source>
        <dbReference type="ARBA" id="ARBA00022884"/>
    </source>
</evidence>
<dbReference type="CDD" id="cd12786">
    <property type="entry name" value="RRM2_hnRPLL"/>
    <property type="match status" value="1"/>
</dbReference>
<reference evidence="10" key="1">
    <citation type="submission" date="2021-06" db="EMBL/GenBank/DDBJ databases">
        <authorList>
            <consortium name="Wellcome Sanger Institute Data Sharing"/>
        </authorList>
    </citation>
    <scope>NUCLEOTIDE SEQUENCE [LARGE SCALE GENOMIC DNA]</scope>
</reference>
<feature type="compositionally biased region" description="Acidic residues" evidence="8">
    <location>
        <begin position="1"/>
        <end position="12"/>
    </location>
</feature>
<feature type="compositionally biased region" description="Basic and acidic residues" evidence="8">
    <location>
        <begin position="71"/>
        <end position="82"/>
    </location>
</feature>